<reference evidence="8 9" key="1">
    <citation type="submission" date="2018-09" db="EMBL/GenBank/DDBJ databases">
        <authorList>
            <person name="Wang F."/>
        </authorList>
    </citation>
    <scope>NUCLEOTIDE SEQUENCE [LARGE SCALE GENOMIC DNA]</scope>
    <source>
        <strain evidence="8 9">PLHSC7-2</strain>
    </source>
</reference>
<reference evidence="8 9" key="2">
    <citation type="submission" date="2019-01" db="EMBL/GenBank/DDBJ databases">
        <title>Motilimonas pumilus sp. nov., isolated from the gut of sea cucumber (Apostichopus japonicus).</title>
        <authorList>
            <person name="Wang F.-Q."/>
            <person name="Ren L.-H."/>
            <person name="Lin Y.-W."/>
            <person name="Sun G.-H."/>
            <person name="Du Z.-J."/>
            <person name="Zhao J.-X."/>
            <person name="Liu X.-J."/>
            <person name="Liu L.-J."/>
        </authorList>
    </citation>
    <scope>NUCLEOTIDE SEQUENCE [LARGE SCALE GENOMIC DNA]</scope>
    <source>
        <strain evidence="8 9">PLHSC7-2</strain>
    </source>
</reference>
<organism evidence="8 9">
    <name type="scientific">Motilimonas pumila</name>
    <dbReference type="NCBI Taxonomy" id="2303987"/>
    <lineage>
        <taxon>Bacteria</taxon>
        <taxon>Pseudomonadati</taxon>
        <taxon>Pseudomonadota</taxon>
        <taxon>Gammaproteobacteria</taxon>
        <taxon>Alteromonadales</taxon>
        <taxon>Alteromonadales genera incertae sedis</taxon>
        <taxon>Motilimonas</taxon>
    </lineage>
</organism>
<keyword evidence="6 7" id="KW-0472">Membrane</keyword>
<dbReference type="Proteomes" id="UP000283255">
    <property type="component" value="Unassembled WGS sequence"/>
</dbReference>
<evidence type="ECO:0000256" key="1">
    <source>
        <dbReference type="ARBA" id="ARBA00004651"/>
    </source>
</evidence>
<feature type="transmembrane region" description="Helical" evidence="7">
    <location>
        <begin position="69"/>
        <end position="88"/>
    </location>
</feature>
<dbReference type="PIRSF" id="PIRSF006324">
    <property type="entry name" value="LeuE"/>
    <property type="match status" value="1"/>
</dbReference>
<comment type="subcellular location">
    <subcellularLocation>
        <location evidence="1">Cell membrane</location>
        <topology evidence="1">Multi-pass membrane protein</topology>
    </subcellularLocation>
</comment>
<protein>
    <submittedName>
        <fullName evidence="8">LysE family translocator</fullName>
    </submittedName>
</protein>
<sequence>MPLDNWLGFCLIAVLASATPGPAVLLTVVNSIKFGTRGAMISVLGNITGLLVMSAGSVAGLTALVLHSALAFSVVKWLGALYLIYLGIKLWRHGLGSLNQQQVHNAQQLEDRLSSAKLYGQGLLVALTNPKAIVFTTALFPQFINSETALLPQFMILVISFMLQSFVCLSLYALLATKLKVFTQTRALPTISNHRTWLTTQALLRKHLSKLVGSVFIGAGCFTASMSR</sequence>
<dbReference type="AlphaFoldDB" id="A0A418YCZ0"/>
<feature type="transmembrane region" description="Helical" evidence="7">
    <location>
        <begin position="150"/>
        <end position="175"/>
    </location>
</feature>
<dbReference type="EMBL" id="QZCH01000017">
    <property type="protein sequence ID" value="RJG42391.1"/>
    <property type="molecule type" value="Genomic_DNA"/>
</dbReference>
<dbReference type="PANTHER" id="PTHR30086">
    <property type="entry name" value="ARGININE EXPORTER PROTEIN ARGO"/>
    <property type="match status" value="1"/>
</dbReference>
<evidence type="ECO:0000256" key="4">
    <source>
        <dbReference type="ARBA" id="ARBA00022692"/>
    </source>
</evidence>
<keyword evidence="9" id="KW-1185">Reference proteome</keyword>
<evidence type="ECO:0000313" key="8">
    <source>
        <dbReference type="EMBL" id="RJG42391.1"/>
    </source>
</evidence>
<name>A0A418YCZ0_9GAMM</name>
<dbReference type="GO" id="GO:0042970">
    <property type="term" value="F:homoserine transmembrane transporter activity"/>
    <property type="evidence" value="ECO:0007669"/>
    <property type="project" value="TreeGrafter"/>
</dbReference>
<evidence type="ECO:0000256" key="2">
    <source>
        <dbReference type="ARBA" id="ARBA00007928"/>
    </source>
</evidence>
<feature type="transmembrane region" description="Helical" evidence="7">
    <location>
        <begin position="41"/>
        <end position="63"/>
    </location>
</feature>
<comment type="similarity">
    <text evidence="2">Belongs to the Rht family.</text>
</comment>
<gene>
    <name evidence="8" type="ORF">D1Z90_13025</name>
</gene>
<dbReference type="PANTHER" id="PTHR30086:SF14">
    <property type="entry name" value="HOMOSERINE_HOMOSERINE LACTONE EFFLUX PROTEIN"/>
    <property type="match status" value="1"/>
</dbReference>
<proteinExistence type="inferred from homology"/>
<feature type="transmembrane region" description="Helical" evidence="7">
    <location>
        <begin position="6"/>
        <end position="29"/>
    </location>
</feature>
<dbReference type="Pfam" id="PF01810">
    <property type="entry name" value="LysE"/>
    <property type="match status" value="1"/>
</dbReference>
<dbReference type="RefSeq" id="WP_119911213.1">
    <property type="nucleotide sequence ID" value="NZ_QZCH01000017.1"/>
</dbReference>
<evidence type="ECO:0000313" key="9">
    <source>
        <dbReference type="Proteomes" id="UP000283255"/>
    </source>
</evidence>
<feature type="transmembrane region" description="Helical" evidence="7">
    <location>
        <begin position="122"/>
        <end position="144"/>
    </location>
</feature>
<comment type="caution">
    <text evidence="8">The sequence shown here is derived from an EMBL/GenBank/DDBJ whole genome shotgun (WGS) entry which is preliminary data.</text>
</comment>
<accession>A0A418YCZ0</accession>
<dbReference type="GO" id="GO:0005886">
    <property type="term" value="C:plasma membrane"/>
    <property type="evidence" value="ECO:0007669"/>
    <property type="project" value="UniProtKB-SubCell"/>
</dbReference>
<dbReference type="InterPro" id="IPR001123">
    <property type="entry name" value="LeuE-type"/>
</dbReference>
<keyword evidence="3" id="KW-1003">Cell membrane</keyword>
<dbReference type="OrthoDB" id="9804822at2"/>
<keyword evidence="4 7" id="KW-0812">Transmembrane</keyword>
<evidence type="ECO:0000256" key="6">
    <source>
        <dbReference type="ARBA" id="ARBA00023136"/>
    </source>
</evidence>
<evidence type="ECO:0000256" key="7">
    <source>
        <dbReference type="SAM" id="Phobius"/>
    </source>
</evidence>
<keyword evidence="5 7" id="KW-1133">Transmembrane helix</keyword>
<evidence type="ECO:0000256" key="5">
    <source>
        <dbReference type="ARBA" id="ARBA00022989"/>
    </source>
</evidence>
<evidence type="ECO:0000256" key="3">
    <source>
        <dbReference type="ARBA" id="ARBA00022475"/>
    </source>
</evidence>